<comment type="similarity">
    <text evidence="1">Belongs to the universal ribosomal protein uS2 family.</text>
</comment>
<comment type="caution">
    <text evidence="2">The sequence shown here is derived from an EMBL/GenBank/DDBJ whole genome shotgun (WGS) entry which is preliminary data.</text>
</comment>
<evidence type="ECO:0000313" key="2">
    <source>
        <dbReference type="EMBL" id="GAI43903.1"/>
    </source>
</evidence>
<accession>X1NJX6</accession>
<dbReference type="InterPro" id="IPR001865">
    <property type="entry name" value="Ribosomal_uS2"/>
</dbReference>
<sequence>MCYVNERWIGGTLTNFDTIQSRINYLVGLEDRQIKGELEHLPKKEKSKIEKEISRLNIKIGGFKEMDTLPGALFVVDIIKDKIALSEAKISSILR</sequence>
<dbReference type="Pfam" id="PF00318">
    <property type="entry name" value="Ribosomal_S2"/>
    <property type="match status" value="1"/>
</dbReference>
<dbReference type="GO" id="GO:0003735">
    <property type="term" value="F:structural constituent of ribosome"/>
    <property type="evidence" value="ECO:0007669"/>
    <property type="project" value="InterPro"/>
</dbReference>
<dbReference type="EMBL" id="BARV01024066">
    <property type="protein sequence ID" value="GAI43903.1"/>
    <property type="molecule type" value="Genomic_DNA"/>
</dbReference>
<dbReference type="AlphaFoldDB" id="X1NJX6"/>
<dbReference type="Gene3D" id="1.10.287.610">
    <property type="entry name" value="Helix hairpin bin"/>
    <property type="match status" value="1"/>
</dbReference>
<dbReference type="GO" id="GO:0015935">
    <property type="term" value="C:small ribosomal subunit"/>
    <property type="evidence" value="ECO:0007669"/>
    <property type="project" value="InterPro"/>
</dbReference>
<gene>
    <name evidence="2" type="ORF">S06H3_39351</name>
</gene>
<dbReference type="InterPro" id="IPR005706">
    <property type="entry name" value="Ribosomal_uS2_bac/mit/plastid"/>
</dbReference>
<proteinExistence type="inferred from homology"/>
<feature type="non-terminal residue" evidence="2">
    <location>
        <position position="95"/>
    </location>
</feature>
<dbReference type="NCBIfam" id="TIGR01011">
    <property type="entry name" value="rpsB_bact"/>
    <property type="match status" value="1"/>
</dbReference>
<organism evidence="2">
    <name type="scientific">marine sediment metagenome</name>
    <dbReference type="NCBI Taxonomy" id="412755"/>
    <lineage>
        <taxon>unclassified sequences</taxon>
        <taxon>metagenomes</taxon>
        <taxon>ecological metagenomes</taxon>
    </lineage>
</organism>
<dbReference type="Gene3D" id="3.40.50.10490">
    <property type="entry name" value="Glucose-6-phosphate isomerase like protein, domain 1"/>
    <property type="match status" value="1"/>
</dbReference>
<evidence type="ECO:0000256" key="1">
    <source>
        <dbReference type="ARBA" id="ARBA00006242"/>
    </source>
</evidence>
<dbReference type="SUPFAM" id="SSF52313">
    <property type="entry name" value="Ribosomal protein S2"/>
    <property type="match status" value="1"/>
</dbReference>
<reference evidence="2" key="1">
    <citation type="journal article" date="2014" name="Front. Microbiol.">
        <title>High frequency of phylogenetically diverse reductive dehalogenase-homologous genes in deep subseafloor sedimentary metagenomes.</title>
        <authorList>
            <person name="Kawai M."/>
            <person name="Futagami T."/>
            <person name="Toyoda A."/>
            <person name="Takaki Y."/>
            <person name="Nishi S."/>
            <person name="Hori S."/>
            <person name="Arai W."/>
            <person name="Tsubouchi T."/>
            <person name="Morono Y."/>
            <person name="Uchiyama I."/>
            <person name="Ito T."/>
            <person name="Fujiyama A."/>
            <person name="Inagaki F."/>
            <person name="Takami H."/>
        </authorList>
    </citation>
    <scope>NUCLEOTIDE SEQUENCE</scope>
    <source>
        <strain evidence="2">Expedition CK06-06</strain>
    </source>
</reference>
<evidence type="ECO:0008006" key="3">
    <source>
        <dbReference type="Google" id="ProtNLM"/>
    </source>
</evidence>
<protein>
    <recommendedName>
        <fullName evidence="3">30S ribosomal protein S2</fullName>
    </recommendedName>
</protein>
<dbReference type="InterPro" id="IPR023591">
    <property type="entry name" value="Ribosomal_uS2_flav_dom_sf"/>
</dbReference>
<dbReference type="GO" id="GO:0006412">
    <property type="term" value="P:translation"/>
    <property type="evidence" value="ECO:0007669"/>
    <property type="project" value="InterPro"/>
</dbReference>
<name>X1NJX6_9ZZZZ</name>